<reference evidence="7 8" key="1">
    <citation type="submission" date="2018-05" db="EMBL/GenBank/DDBJ databases">
        <title>Lactobacillus sanfranciscensis Ah4 draft denome sequence.</title>
        <authorList>
            <person name="Zhang G."/>
        </authorList>
    </citation>
    <scope>NUCLEOTIDE SEQUENCE [LARGE SCALE GENOMIC DNA]</scope>
    <source>
        <strain evidence="7 8">Ah4</strain>
    </source>
</reference>
<evidence type="ECO:0000313" key="8">
    <source>
        <dbReference type="Proteomes" id="UP000313312"/>
    </source>
</evidence>
<gene>
    <name evidence="7" type="ORF">DID87_02760</name>
</gene>
<feature type="transmembrane region" description="Helical" evidence="6">
    <location>
        <begin position="287"/>
        <end position="307"/>
    </location>
</feature>
<feature type="transmembrane region" description="Helical" evidence="6">
    <location>
        <begin position="256"/>
        <end position="275"/>
    </location>
</feature>
<name>A0A5C4TKV6_FRUSA</name>
<dbReference type="Pfam" id="PF01544">
    <property type="entry name" value="CorA"/>
    <property type="match status" value="1"/>
</dbReference>
<evidence type="ECO:0000256" key="6">
    <source>
        <dbReference type="SAM" id="Phobius"/>
    </source>
</evidence>
<keyword evidence="4 6" id="KW-1133">Transmembrane helix</keyword>
<dbReference type="AlphaFoldDB" id="A0A5C4TKV6"/>
<dbReference type="GO" id="GO:0046873">
    <property type="term" value="F:metal ion transmembrane transporter activity"/>
    <property type="evidence" value="ECO:0007669"/>
    <property type="project" value="InterPro"/>
</dbReference>
<proteinExistence type="inferred from homology"/>
<evidence type="ECO:0000256" key="2">
    <source>
        <dbReference type="ARBA" id="ARBA00009765"/>
    </source>
</evidence>
<dbReference type="InterPro" id="IPR045861">
    <property type="entry name" value="CorA_cytoplasmic_dom"/>
</dbReference>
<dbReference type="Gene3D" id="3.30.460.20">
    <property type="entry name" value="CorA soluble domain-like"/>
    <property type="match status" value="1"/>
</dbReference>
<dbReference type="PANTHER" id="PTHR47891:SF1">
    <property type="entry name" value="CORA-MAGNESIUM AND COBALT TRANSPORTER"/>
    <property type="match status" value="1"/>
</dbReference>
<keyword evidence="5 6" id="KW-0472">Membrane</keyword>
<protein>
    <submittedName>
        <fullName evidence="7">Magnesium transporter CorA</fullName>
    </submittedName>
</protein>
<evidence type="ECO:0000256" key="3">
    <source>
        <dbReference type="ARBA" id="ARBA00022692"/>
    </source>
</evidence>
<dbReference type="InterPro" id="IPR047199">
    <property type="entry name" value="CorA-like"/>
</dbReference>
<evidence type="ECO:0000256" key="1">
    <source>
        <dbReference type="ARBA" id="ARBA00004141"/>
    </source>
</evidence>
<accession>A0A5C4TKV6</accession>
<dbReference type="CDD" id="cd12827">
    <property type="entry name" value="EcCorA_ZntB-like_u2"/>
    <property type="match status" value="1"/>
</dbReference>
<dbReference type="InterPro" id="IPR045863">
    <property type="entry name" value="CorA_TM1_TM2"/>
</dbReference>
<organism evidence="7 8">
    <name type="scientific">Fructilactobacillus sanfranciscensis</name>
    <name type="common">Lactobacillus sanfranciscensis</name>
    <dbReference type="NCBI Taxonomy" id="1625"/>
    <lineage>
        <taxon>Bacteria</taxon>
        <taxon>Bacillati</taxon>
        <taxon>Bacillota</taxon>
        <taxon>Bacilli</taxon>
        <taxon>Lactobacillales</taxon>
        <taxon>Lactobacillaceae</taxon>
        <taxon>Fructilactobacillus</taxon>
    </lineage>
</organism>
<dbReference type="GO" id="GO:0016020">
    <property type="term" value="C:membrane"/>
    <property type="evidence" value="ECO:0007669"/>
    <property type="project" value="UniProtKB-SubCell"/>
</dbReference>
<dbReference type="SUPFAM" id="SSF143865">
    <property type="entry name" value="CorA soluble domain-like"/>
    <property type="match status" value="1"/>
</dbReference>
<evidence type="ECO:0000256" key="5">
    <source>
        <dbReference type="ARBA" id="ARBA00023136"/>
    </source>
</evidence>
<dbReference type="PANTHER" id="PTHR47891">
    <property type="entry name" value="TRANSPORTER-RELATED"/>
    <property type="match status" value="1"/>
</dbReference>
<dbReference type="InterPro" id="IPR002523">
    <property type="entry name" value="MgTranspt_CorA/ZnTranspt_ZntB"/>
</dbReference>
<dbReference type="Proteomes" id="UP000313312">
    <property type="component" value="Unassembled WGS sequence"/>
</dbReference>
<comment type="caution">
    <text evidence="7">The sequence shown here is derived from an EMBL/GenBank/DDBJ whole genome shotgun (WGS) entry which is preliminary data.</text>
</comment>
<sequence>MLQREAVALIKKEKINQNIEWIQVTDCLPVEKQTLKDKYHLTAEMLYYVLDHHERPRMEYYDDEQLLLIIFDVAEPSRFSGDISAEPIGLIMAGDRLFTFTANQTNFVNQLLRGIVDKLPDVNRDTISTLDIVFKTLYQLAIQYFDYINNINSVRTKIQRNLRGKTRKSAINQLLNLQTDLVYFLTSLSANNDMLTMVKRRLGKTLSDDDNDALDDVIVEIQQGLSMAQMANQAAQQVAGAYSNLLDSNLNSTMKFLTVFSIVLTVPNIVFGFYGENVNLPFMNYAMAWQLTILISFILIVIVLLIMRFSDFFNR</sequence>
<dbReference type="SUPFAM" id="SSF144083">
    <property type="entry name" value="Magnesium transport protein CorA, transmembrane region"/>
    <property type="match status" value="1"/>
</dbReference>
<keyword evidence="3 6" id="KW-0812">Transmembrane</keyword>
<comment type="subcellular location">
    <subcellularLocation>
        <location evidence="1">Membrane</location>
        <topology evidence="1">Multi-pass membrane protein</topology>
    </subcellularLocation>
</comment>
<dbReference type="Gene3D" id="1.20.58.340">
    <property type="entry name" value="Magnesium transport protein CorA, transmembrane region"/>
    <property type="match status" value="2"/>
</dbReference>
<dbReference type="EMBL" id="QFCR01000005">
    <property type="protein sequence ID" value="TNK90724.1"/>
    <property type="molecule type" value="Genomic_DNA"/>
</dbReference>
<evidence type="ECO:0000313" key="7">
    <source>
        <dbReference type="EMBL" id="TNK90724.1"/>
    </source>
</evidence>
<evidence type="ECO:0000256" key="4">
    <source>
        <dbReference type="ARBA" id="ARBA00022989"/>
    </source>
</evidence>
<comment type="similarity">
    <text evidence="2">Belongs to the CorA metal ion transporter (MIT) (TC 1.A.35) family.</text>
</comment>